<gene>
    <name evidence="2" type="ORF">AWR27_05980</name>
</gene>
<dbReference type="EMBL" id="CP014263">
    <property type="protein sequence ID" value="AQG78915.1"/>
    <property type="molecule type" value="Genomic_DNA"/>
</dbReference>
<dbReference type="KEGG" id="smon:AWR27_05980"/>
<proteinExistence type="predicted"/>
<feature type="transmembrane region" description="Helical" evidence="1">
    <location>
        <begin position="6"/>
        <end position="26"/>
    </location>
</feature>
<dbReference type="OrthoDB" id="1493774at2"/>
<keyword evidence="3" id="KW-1185">Reference proteome</keyword>
<protein>
    <submittedName>
        <fullName evidence="2">Nitrogen fixation protein FixH</fullName>
    </submittedName>
</protein>
<dbReference type="STRING" id="1178516.AWR27_05980"/>
<keyword evidence="1" id="KW-0472">Membrane</keyword>
<keyword evidence="1" id="KW-0812">Transmembrane</keyword>
<accession>A0A1P9WU46</accession>
<evidence type="ECO:0000256" key="1">
    <source>
        <dbReference type="SAM" id="Phobius"/>
    </source>
</evidence>
<dbReference type="RefSeq" id="WP_077130358.1">
    <property type="nucleotide sequence ID" value="NZ_CP014263.1"/>
</dbReference>
<name>A0A1P9WU46_9BACT</name>
<dbReference type="AlphaFoldDB" id="A0A1P9WU46"/>
<organism evidence="2 3">
    <name type="scientific">Spirosoma montaniterrae</name>
    <dbReference type="NCBI Taxonomy" id="1178516"/>
    <lineage>
        <taxon>Bacteria</taxon>
        <taxon>Pseudomonadati</taxon>
        <taxon>Bacteroidota</taxon>
        <taxon>Cytophagia</taxon>
        <taxon>Cytophagales</taxon>
        <taxon>Cytophagaceae</taxon>
        <taxon>Spirosoma</taxon>
    </lineage>
</organism>
<keyword evidence="1" id="KW-1133">Transmembrane helix</keyword>
<dbReference type="Pfam" id="PF05751">
    <property type="entry name" value="FixH"/>
    <property type="match status" value="1"/>
</dbReference>
<evidence type="ECO:0000313" key="3">
    <source>
        <dbReference type="Proteomes" id="UP000187941"/>
    </source>
</evidence>
<dbReference type="Proteomes" id="UP000187941">
    <property type="component" value="Chromosome"/>
</dbReference>
<reference evidence="2 3" key="1">
    <citation type="submission" date="2016-01" db="EMBL/GenBank/DDBJ databases">
        <authorList>
            <person name="Oliw E.H."/>
        </authorList>
    </citation>
    <scope>NUCLEOTIDE SEQUENCE [LARGE SCALE GENOMIC DNA]</scope>
    <source>
        <strain evidence="2 3">DY10</strain>
    </source>
</reference>
<dbReference type="InterPro" id="IPR008620">
    <property type="entry name" value="FixH"/>
</dbReference>
<evidence type="ECO:0000313" key="2">
    <source>
        <dbReference type="EMBL" id="AQG78915.1"/>
    </source>
</evidence>
<sequence>MNWGKAITLTFIAFAGFIGTMVYWMCQQRVDLVRDDYYQSELAHQKHIDRVSNAARLTNLVNMTYLETEQQLAFALPTSLRRGTITFYRPADRQQDFRVSIPNAQTTSRRTLVPTSKLARGHWRVQISWTDGQRDYYTENEVFL</sequence>